<sequence>MTILSNANAQNETILLYPEGTPGLKAGIQIPEDSKSTDGITRVRDVTQPALYVYQPKKKTSDAAVIICPGGGYWILAIDHEGYDIAKWFNDRGITAFVLKYRLPQDNLFDNKEIRPLQDAQQAIRIVRKNATKYGVAADKIGIMGFSAGGHLASTASTHFNTQVGEITDPNTSVRPDFSLLIYPVITFSDKFTHFGSRENLIGKNPTIEKMELYSNEKQVTKDTPPTFLVSTTDDMVQPENSIGYFLACKKNKVPVEMHIYEKGGHGYGLKKKGRGPVETWAARMEDWLRDRKLMK</sequence>
<dbReference type="InterPro" id="IPR050300">
    <property type="entry name" value="GDXG_lipolytic_enzyme"/>
</dbReference>
<reference evidence="3" key="1">
    <citation type="submission" date="2021-12" db="EMBL/GenBank/DDBJ databases">
        <authorList>
            <person name="Rodrigo-Torres L."/>
            <person name="Arahal R. D."/>
            <person name="Lucena T."/>
        </authorList>
    </citation>
    <scope>NUCLEOTIDE SEQUENCE</scope>
    <source>
        <strain evidence="3">CECT 8858</strain>
    </source>
</reference>
<dbReference type="PANTHER" id="PTHR48081">
    <property type="entry name" value="AB HYDROLASE SUPERFAMILY PROTEIN C4A8.06C"/>
    <property type="match status" value="1"/>
</dbReference>
<keyword evidence="1" id="KW-0378">Hydrolase</keyword>
<protein>
    <recommendedName>
        <fullName evidence="2">BD-FAE-like domain-containing protein</fullName>
    </recommendedName>
</protein>
<dbReference type="Gene3D" id="3.40.50.1820">
    <property type="entry name" value="alpha/beta hydrolase"/>
    <property type="match status" value="1"/>
</dbReference>
<organism evidence="3 4">
    <name type="scientific">Emticicia aquatica</name>
    <dbReference type="NCBI Taxonomy" id="1681835"/>
    <lineage>
        <taxon>Bacteria</taxon>
        <taxon>Pseudomonadati</taxon>
        <taxon>Bacteroidota</taxon>
        <taxon>Cytophagia</taxon>
        <taxon>Cytophagales</taxon>
        <taxon>Leadbetterellaceae</taxon>
        <taxon>Emticicia</taxon>
    </lineage>
</organism>
<feature type="domain" description="BD-FAE-like" evidence="2">
    <location>
        <begin position="53"/>
        <end position="242"/>
    </location>
</feature>
<dbReference type="SUPFAM" id="SSF53474">
    <property type="entry name" value="alpha/beta-Hydrolases"/>
    <property type="match status" value="1"/>
</dbReference>
<evidence type="ECO:0000313" key="4">
    <source>
        <dbReference type="Proteomes" id="UP000837932"/>
    </source>
</evidence>
<keyword evidence="4" id="KW-1185">Reference proteome</keyword>
<evidence type="ECO:0000313" key="3">
    <source>
        <dbReference type="EMBL" id="CAH0997882.1"/>
    </source>
</evidence>
<dbReference type="Pfam" id="PF20434">
    <property type="entry name" value="BD-FAE"/>
    <property type="match status" value="1"/>
</dbReference>
<accession>A0ABN8F1J1</accession>
<name>A0ABN8F1J1_9BACT</name>
<dbReference type="InterPro" id="IPR029058">
    <property type="entry name" value="AB_hydrolase_fold"/>
</dbReference>
<dbReference type="Proteomes" id="UP000837932">
    <property type="component" value="Unassembled WGS sequence"/>
</dbReference>
<comment type="caution">
    <text evidence="3">The sequence shown here is derived from an EMBL/GenBank/DDBJ whole genome shotgun (WGS) entry which is preliminary data.</text>
</comment>
<proteinExistence type="predicted"/>
<dbReference type="EMBL" id="CAKLPY010000007">
    <property type="protein sequence ID" value="CAH0997882.1"/>
    <property type="molecule type" value="Genomic_DNA"/>
</dbReference>
<gene>
    <name evidence="3" type="ORF">EMA8858_04017</name>
</gene>
<dbReference type="InterPro" id="IPR049492">
    <property type="entry name" value="BD-FAE-like_dom"/>
</dbReference>
<dbReference type="PANTHER" id="PTHR48081:SF6">
    <property type="entry name" value="PEPTIDASE S9 PROLYL OLIGOPEPTIDASE CATALYTIC DOMAIN-CONTAINING PROTEIN"/>
    <property type="match status" value="1"/>
</dbReference>
<evidence type="ECO:0000256" key="1">
    <source>
        <dbReference type="ARBA" id="ARBA00022801"/>
    </source>
</evidence>
<evidence type="ECO:0000259" key="2">
    <source>
        <dbReference type="Pfam" id="PF20434"/>
    </source>
</evidence>